<dbReference type="InParanoid" id="T1EQ08"/>
<dbReference type="CTD" id="20198658"/>
<keyword evidence="1" id="KW-0732">Signal</keyword>
<reference evidence="2 4" key="2">
    <citation type="journal article" date="2013" name="Nature">
        <title>Insights into bilaterian evolution from three spiralian genomes.</title>
        <authorList>
            <person name="Simakov O."/>
            <person name="Marletaz F."/>
            <person name="Cho S.J."/>
            <person name="Edsinger-Gonzales E."/>
            <person name="Havlak P."/>
            <person name="Hellsten U."/>
            <person name="Kuo D.H."/>
            <person name="Larsson T."/>
            <person name="Lv J."/>
            <person name="Arendt D."/>
            <person name="Savage R."/>
            <person name="Osoegawa K."/>
            <person name="de Jong P."/>
            <person name="Grimwood J."/>
            <person name="Chapman J.A."/>
            <person name="Shapiro H."/>
            <person name="Aerts A."/>
            <person name="Otillar R.P."/>
            <person name="Terry A.Y."/>
            <person name="Boore J.L."/>
            <person name="Grigoriev I.V."/>
            <person name="Lindberg D.R."/>
            <person name="Seaver E.C."/>
            <person name="Weisblat D.A."/>
            <person name="Putnam N.H."/>
            <person name="Rokhsar D.S."/>
        </authorList>
    </citation>
    <scope>NUCLEOTIDE SEQUENCE</scope>
</reference>
<dbReference type="AlphaFoldDB" id="T1EQ08"/>
<dbReference type="RefSeq" id="XP_009015475.1">
    <property type="nucleotide sequence ID" value="XM_009017227.1"/>
</dbReference>
<dbReference type="EMBL" id="AMQM01000554">
    <property type="status" value="NOT_ANNOTATED_CDS"/>
    <property type="molecule type" value="Genomic_DNA"/>
</dbReference>
<accession>T1EQ08</accession>
<reference evidence="4" key="1">
    <citation type="submission" date="2012-12" db="EMBL/GenBank/DDBJ databases">
        <authorList>
            <person name="Hellsten U."/>
            <person name="Grimwood J."/>
            <person name="Chapman J.A."/>
            <person name="Shapiro H."/>
            <person name="Aerts A."/>
            <person name="Otillar R.P."/>
            <person name="Terry A.Y."/>
            <person name="Boore J.L."/>
            <person name="Simakov O."/>
            <person name="Marletaz F."/>
            <person name="Cho S.-J."/>
            <person name="Edsinger-Gonzales E."/>
            <person name="Havlak P."/>
            <person name="Kuo D.-H."/>
            <person name="Larsson T."/>
            <person name="Lv J."/>
            <person name="Arendt D."/>
            <person name="Savage R."/>
            <person name="Osoegawa K."/>
            <person name="de Jong P."/>
            <person name="Lindberg D.R."/>
            <person name="Seaver E.C."/>
            <person name="Weisblat D.A."/>
            <person name="Putnam N.H."/>
            <person name="Grigoriev I.V."/>
            <person name="Rokhsar D.S."/>
        </authorList>
    </citation>
    <scope>NUCLEOTIDE SEQUENCE</scope>
</reference>
<evidence type="ECO:0000313" key="2">
    <source>
        <dbReference type="EMBL" id="ESO06107.1"/>
    </source>
</evidence>
<feature type="signal peptide" evidence="1">
    <location>
        <begin position="1"/>
        <end position="27"/>
    </location>
</feature>
<dbReference type="HOGENOM" id="CLU_2186766_0_0_1"/>
<dbReference type="Proteomes" id="UP000015101">
    <property type="component" value="Unassembled WGS sequence"/>
</dbReference>
<reference evidence="3" key="3">
    <citation type="submission" date="2015-06" db="UniProtKB">
        <authorList>
            <consortium name="EnsemblMetazoa"/>
        </authorList>
    </citation>
    <scope>IDENTIFICATION</scope>
</reference>
<proteinExistence type="predicted"/>
<dbReference type="GeneID" id="20198658"/>
<organism evidence="3 4">
    <name type="scientific">Helobdella robusta</name>
    <name type="common">Californian leech</name>
    <dbReference type="NCBI Taxonomy" id="6412"/>
    <lineage>
        <taxon>Eukaryota</taxon>
        <taxon>Metazoa</taxon>
        <taxon>Spiralia</taxon>
        <taxon>Lophotrochozoa</taxon>
        <taxon>Annelida</taxon>
        <taxon>Clitellata</taxon>
        <taxon>Hirudinea</taxon>
        <taxon>Rhynchobdellida</taxon>
        <taxon>Glossiphoniidae</taxon>
        <taxon>Helobdella</taxon>
    </lineage>
</organism>
<dbReference type="KEGG" id="hro:HELRODRAFT_160243"/>
<dbReference type="EMBL" id="KB096324">
    <property type="protein sequence ID" value="ESO06107.1"/>
    <property type="molecule type" value="Genomic_DNA"/>
</dbReference>
<name>T1EQ08_HELRO</name>
<evidence type="ECO:0000313" key="4">
    <source>
        <dbReference type="Proteomes" id="UP000015101"/>
    </source>
</evidence>
<feature type="chain" id="PRO_5010979996" evidence="1">
    <location>
        <begin position="28"/>
        <end position="109"/>
    </location>
</feature>
<gene>
    <name evidence="3" type="primary">20198658</name>
    <name evidence="2" type="ORF">HELRODRAFT_160243</name>
</gene>
<sequence>MVVFSIEQVLMLLLLLAALLLATTTSSTSHIKIERERKYAERADGYEAVYKREVLEEIYLKGGFEQVLFAPPITLAIIHTPFCVRLLLNSKSTTAAEEQAFLTITPSSA</sequence>
<evidence type="ECO:0000313" key="3">
    <source>
        <dbReference type="EnsemblMetazoa" id="HelroP160243"/>
    </source>
</evidence>
<evidence type="ECO:0000256" key="1">
    <source>
        <dbReference type="SAM" id="SignalP"/>
    </source>
</evidence>
<keyword evidence="4" id="KW-1185">Reference proteome</keyword>
<dbReference type="EnsemblMetazoa" id="HelroT160243">
    <property type="protein sequence ID" value="HelroP160243"/>
    <property type="gene ID" value="HelroG160243"/>
</dbReference>
<protein>
    <submittedName>
        <fullName evidence="2 3">Uncharacterized protein</fullName>
    </submittedName>
</protein>